<dbReference type="AlphaFoldDB" id="A0A1H9L3R6"/>
<dbReference type="InterPro" id="IPR005809">
    <property type="entry name" value="Succ_CoA_ligase-like_bsu"/>
</dbReference>
<evidence type="ECO:0000313" key="11">
    <source>
        <dbReference type="Proteomes" id="UP000199687"/>
    </source>
</evidence>
<dbReference type="UniPathway" id="UPA00223">
    <property type="reaction ID" value="UER00999"/>
</dbReference>
<organism evidence="10 11">
    <name type="scientific">Gracilibacillus ureilyticus</name>
    <dbReference type="NCBI Taxonomy" id="531814"/>
    <lineage>
        <taxon>Bacteria</taxon>
        <taxon>Bacillati</taxon>
        <taxon>Bacillota</taxon>
        <taxon>Bacilli</taxon>
        <taxon>Bacillales</taxon>
        <taxon>Bacillaceae</taxon>
        <taxon>Gracilibacillus</taxon>
    </lineage>
</organism>
<dbReference type="GO" id="GO:0006104">
    <property type="term" value="P:succinyl-CoA metabolic process"/>
    <property type="evidence" value="ECO:0007669"/>
    <property type="project" value="TreeGrafter"/>
</dbReference>
<dbReference type="Pfam" id="PF08442">
    <property type="entry name" value="ATP-grasp_2"/>
    <property type="match status" value="1"/>
</dbReference>
<comment type="cofactor">
    <cofactor evidence="7">
        <name>Mg(2+)</name>
        <dbReference type="ChEBI" id="CHEBI:18420"/>
    </cofactor>
    <text evidence="7">Binds 1 Mg(2+) ion per subunit.</text>
</comment>
<reference evidence="10 11" key="1">
    <citation type="submission" date="2016-10" db="EMBL/GenBank/DDBJ databases">
        <authorList>
            <person name="de Groot N.N."/>
        </authorList>
    </citation>
    <scope>NUCLEOTIDE SEQUENCE [LARGE SCALE GENOMIC DNA]</scope>
    <source>
        <strain evidence="10 11">CGMCC 1.7727</strain>
    </source>
</reference>
<dbReference type="SUPFAM" id="SSF56059">
    <property type="entry name" value="Glutathione synthetase ATP-binding domain-like"/>
    <property type="match status" value="1"/>
</dbReference>
<dbReference type="Proteomes" id="UP000199687">
    <property type="component" value="Unassembled WGS sequence"/>
</dbReference>
<dbReference type="FunFam" id="3.30.1490.20:FF:000002">
    <property type="entry name" value="Succinate--CoA ligase [ADP-forming] subunit beta"/>
    <property type="match status" value="1"/>
</dbReference>
<feature type="binding site" evidence="7">
    <location>
        <position position="102"/>
    </location>
    <ligand>
        <name>ATP</name>
        <dbReference type="ChEBI" id="CHEBI:30616"/>
    </ligand>
</feature>
<dbReference type="InterPro" id="IPR011761">
    <property type="entry name" value="ATP-grasp"/>
</dbReference>
<proteinExistence type="inferred from homology"/>
<feature type="binding site" evidence="7">
    <location>
        <position position="213"/>
    </location>
    <ligand>
        <name>Mg(2+)</name>
        <dbReference type="ChEBI" id="CHEBI:18420"/>
    </ligand>
</feature>
<dbReference type="InterPro" id="IPR005811">
    <property type="entry name" value="SUCC_ACL_C"/>
</dbReference>
<dbReference type="SUPFAM" id="SSF52210">
    <property type="entry name" value="Succinyl-CoA synthetase domains"/>
    <property type="match status" value="1"/>
</dbReference>
<keyword evidence="7 8" id="KW-0067">ATP-binding</keyword>
<dbReference type="GO" id="GO:0006099">
    <property type="term" value="P:tricarboxylic acid cycle"/>
    <property type="evidence" value="ECO:0007669"/>
    <property type="project" value="UniProtKB-UniRule"/>
</dbReference>
<dbReference type="InterPro" id="IPR013650">
    <property type="entry name" value="ATP-grasp_succ-CoA_synth-type"/>
</dbReference>
<dbReference type="GO" id="GO:0004776">
    <property type="term" value="F:succinate-CoA ligase (GDP-forming) activity"/>
    <property type="evidence" value="ECO:0007669"/>
    <property type="project" value="RHEA"/>
</dbReference>
<dbReference type="PANTHER" id="PTHR11815:SF10">
    <property type="entry name" value="SUCCINATE--COA LIGASE [GDP-FORMING] SUBUNIT BETA, MITOCHONDRIAL"/>
    <property type="match status" value="1"/>
</dbReference>
<evidence type="ECO:0000256" key="1">
    <source>
        <dbReference type="ARBA" id="ARBA00009182"/>
    </source>
</evidence>
<dbReference type="FunFam" id="3.30.470.20:FF:000002">
    <property type="entry name" value="Succinate--CoA ligase [ADP-forming] subunit beta"/>
    <property type="match status" value="1"/>
</dbReference>
<evidence type="ECO:0000256" key="8">
    <source>
        <dbReference type="PROSITE-ProRule" id="PRU00409"/>
    </source>
</evidence>
<keyword evidence="3 7" id="KW-0436">Ligase</keyword>
<comment type="pathway">
    <text evidence="7">Carbohydrate metabolism; tricarboxylic acid cycle; succinate from succinyl-CoA (ligase route): step 1/1.</text>
</comment>
<dbReference type="EMBL" id="FOGL01000001">
    <property type="protein sequence ID" value="SER06026.1"/>
    <property type="molecule type" value="Genomic_DNA"/>
</dbReference>
<feature type="binding site" evidence="7">
    <location>
        <position position="107"/>
    </location>
    <ligand>
        <name>ATP</name>
        <dbReference type="ChEBI" id="CHEBI:30616"/>
    </ligand>
</feature>
<dbReference type="STRING" id="531814.SAMN04487944_10185"/>
<dbReference type="Gene3D" id="3.30.1490.20">
    <property type="entry name" value="ATP-grasp fold, A domain"/>
    <property type="match status" value="1"/>
</dbReference>
<keyword evidence="4 7" id="KW-0479">Metal-binding</keyword>
<dbReference type="PROSITE" id="PS50975">
    <property type="entry name" value="ATP_GRASP"/>
    <property type="match status" value="1"/>
</dbReference>
<dbReference type="NCBIfam" id="NF001913">
    <property type="entry name" value="PRK00696.1"/>
    <property type="match status" value="1"/>
</dbReference>
<feature type="domain" description="ATP-grasp" evidence="9">
    <location>
        <begin position="9"/>
        <end position="227"/>
    </location>
</feature>
<feature type="binding site" evidence="7">
    <location>
        <position position="264"/>
    </location>
    <ligand>
        <name>substrate</name>
        <note>ligand shared with subunit alpha</note>
    </ligand>
</feature>
<dbReference type="HAMAP" id="MF_00558">
    <property type="entry name" value="Succ_CoA_beta"/>
    <property type="match status" value="1"/>
</dbReference>
<dbReference type="GO" id="GO:0005524">
    <property type="term" value="F:ATP binding"/>
    <property type="evidence" value="ECO:0007669"/>
    <property type="project" value="UniProtKB-UniRule"/>
</dbReference>
<evidence type="ECO:0000256" key="4">
    <source>
        <dbReference type="ARBA" id="ARBA00022723"/>
    </source>
</evidence>
<dbReference type="GO" id="GO:0000287">
    <property type="term" value="F:magnesium ion binding"/>
    <property type="evidence" value="ECO:0007669"/>
    <property type="project" value="UniProtKB-UniRule"/>
</dbReference>
<dbReference type="Gene3D" id="3.30.470.20">
    <property type="entry name" value="ATP-grasp fold, B domain"/>
    <property type="match status" value="1"/>
</dbReference>
<dbReference type="RefSeq" id="WP_089737861.1">
    <property type="nucleotide sequence ID" value="NZ_FOGL01000001.1"/>
</dbReference>
<feature type="binding site" evidence="7">
    <location>
        <begin position="321"/>
        <end position="323"/>
    </location>
    <ligand>
        <name>substrate</name>
        <note>ligand shared with subunit alpha</note>
    </ligand>
</feature>
<accession>A0A1H9L3R6</accession>
<feature type="binding site" evidence="7">
    <location>
        <begin position="53"/>
        <end position="55"/>
    </location>
    <ligand>
        <name>ATP</name>
        <dbReference type="ChEBI" id="CHEBI:30616"/>
    </ligand>
</feature>
<protein>
    <recommendedName>
        <fullName evidence="7">Succinate--CoA ligase [ADP-forming] subunit beta</fullName>
        <ecNumber evidence="7">6.2.1.5</ecNumber>
    </recommendedName>
    <alternativeName>
        <fullName evidence="7">Succinyl-CoA synthetase subunit beta</fullName>
        <shortName evidence="7">SCS-beta</shortName>
    </alternativeName>
</protein>
<keyword evidence="11" id="KW-1185">Reference proteome</keyword>
<sequence length="388" mass="41910">MNIHEYQGKEILRKYGVAVPNGKVAFTVDEAVQAAEELGTNVSVVKAQIHAGGRGKAGGVKVAKNIDEVRTYADEILGKTLITHQTGPEGKEVKRLLIEEGCDIKKEYYIGLVLDRATSRVTMMASEEGGTEIEEVAATTPEKIFKEVIDPVTGLLPYQARRLAFNINIPAEYLSKAVKFMMGLYQVFVEKDCSIAEINPLVTTGDGEVLALDAKLNFDDNALFRQKDIVEYRDLEEEDEKEIEASKYDLSYIALDGNIGCMVNGAGLAMATMDIIKHYNGDPANFLDVGGGATAEKVTEAFKIILSDKNVKGIFVNIFGGIMKCDVIAEGVVQATKEVGLTIPLVVRLEGTNVDAGKKILADSGLNITPAESMADGAEKIVALVNEA</sequence>
<dbReference type="GO" id="GO:0004775">
    <property type="term" value="F:succinate-CoA ligase (ADP-forming) activity"/>
    <property type="evidence" value="ECO:0007669"/>
    <property type="project" value="UniProtKB-UniRule"/>
</dbReference>
<evidence type="ECO:0000256" key="2">
    <source>
        <dbReference type="ARBA" id="ARBA00022532"/>
    </source>
</evidence>
<evidence type="ECO:0000256" key="6">
    <source>
        <dbReference type="ARBA" id="ARBA00022842"/>
    </source>
</evidence>
<comment type="subunit">
    <text evidence="7">Heterotetramer of two alpha and two beta subunits.</text>
</comment>
<dbReference type="Gene3D" id="3.40.50.261">
    <property type="entry name" value="Succinyl-CoA synthetase domains"/>
    <property type="match status" value="1"/>
</dbReference>
<feature type="binding site" evidence="7">
    <location>
        <position position="46"/>
    </location>
    <ligand>
        <name>ATP</name>
        <dbReference type="ChEBI" id="CHEBI:30616"/>
    </ligand>
</feature>
<dbReference type="Pfam" id="PF00549">
    <property type="entry name" value="Ligase_CoA"/>
    <property type="match status" value="1"/>
</dbReference>
<feature type="binding site" evidence="7">
    <location>
        <position position="99"/>
    </location>
    <ligand>
        <name>ATP</name>
        <dbReference type="ChEBI" id="CHEBI:30616"/>
    </ligand>
</feature>
<dbReference type="PANTHER" id="PTHR11815">
    <property type="entry name" value="SUCCINYL-COA SYNTHETASE BETA CHAIN"/>
    <property type="match status" value="1"/>
</dbReference>
<dbReference type="EC" id="6.2.1.5" evidence="7"/>
<keyword evidence="2 7" id="KW-0816">Tricarboxylic acid cycle</keyword>
<keyword evidence="5 7" id="KW-0547">Nucleotide-binding</keyword>
<evidence type="ECO:0000256" key="7">
    <source>
        <dbReference type="HAMAP-Rule" id="MF_00558"/>
    </source>
</evidence>
<evidence type="ECO:0000256" key="5">
    <source>
        <dbReference type="ARBA" id="ARBA00022741"/>
    </source>
</evidence>
<dbReference type="FunFam" id="3.40.50.261:FF:000001">
    <property type="entry name" value="Succinate--CoA ligase [ADP-forming] subunit beta"/>
    <property type="match status" value="1"/>
</dbReference>
<dbReference type="NCBIfam" id="TIGR01016">
    <property type="entry name" value="sucCoAbeta"/>
    <property type="match status" value="1"/>
</dbReference>
<feature type="binding site" evidence="7">
    <location>
        <position position="199"/>
    </location>
    <ligand>
        <name>Mg(2+)</name>
        <dbReference type="ChEBI" id="CHEBI:18420"/>
    </ligand>
</feature>
<comment type="function">
    <text evidence="7">Succinyl-CoA synthetase functions in the citric acid cycle (TCA), coupling the hydrolysis of succinyl-CoA to the synthesis of either ATP or GTP and thus represents the only step of substrate-level phosphorylation in the TCA. The beta subunit provides nucleotide specificity of the enzyme and binds the substrate succinate, while the binding sites for coenzyme A and phosphate are found in the alpha subunit.</text>
</comment>
<comment type="catalytic activity">
    <reaction evidence="7">
        <text>GTP + succinate + CoA = succinyl-CoA + GDP + phosphate</text>
        <dbReference type="Rhea" id="RHEA:22120"/>
        <dbReference type="ChEBI" id="CHEBI:30031"/>
        <dbReference type="ChEBI" id="CHEBI:37565"/>
        <dbReference type="ChEBI" id="CHEBI:43474"/>
        <dbReference type="ChEBI" id="CHEBI:57287"/>
        <dbReference type="ChEBI" id="CHEBI:57292"/>
        <dbReference type="ChEBI" id="CHEBI:58189"/>
    </reaction>
</comment>
<dbReference type="PIRSF" id="PIRSF001554">
    <property type="entry name" value="SucCS_beta"/>
    <property type="match status" value="1"/>
</dbReference>
<dbReference type="InterPro" id="IPR013815">
    <property type="entry name" value="ATP_grasp_subdomain_1"/>
</dbReference>
<evidence type="ECO:0000313" key="10">
    <source>
        <dbReference type="EMBL" id="SER06026.1"/>
    </source>
</evidence>
<dbReference type="GO" id="GO:0005829">
    <property type="term" value="C:cytosol"/>
    <property type="evidence" value="ECO:0007669"/>
    <property type="project" value="TreeGrafter"/>
</dbReference>
<evidence type="ECO:0000259" key="9">
    <source>
        <dbReference type="PROSITE" id="PS50975"/>
    </source>
</evidence>
<dbReference type="OrthoDB" id="9802602at2"/>
<name>A0A1H9L3R6_9BACI</name>
<keyword evidence="6 7" id="KW-0460">Magnesium</keyword>
<comment type="similarity">
    <text evidence="1 7">Belongs to the succinate/malate CoA ligase beta subunit family.</text>
</comment>
<comment type="catalytic activity">
    <reaction evidence="7">
        <text>succinate + ATP + CoA = succinyl-CoA + ADP + phosphate</text>
        <dbReference type="Rhea" id="RHEA:17661"/>
        <dbReference type="ChEBI" id="CHEBI:30031"/>
        <dbReference type="ChEBI" id="CHEBI:30616"/>
        <dbReference type="ChEBI" id="CHEBI:43474"/>
        <dbReference type="ChEBI" id="CHEBI:57287"/>
        <dbReference type="ChEBI" id="CHEBI:57292"/>
        <dbReference type="ChEBI" id="CHEBI:456216"/>
        <dbReference type="EC" id="6.2.1.5"/>
    </reaction>
</comment>
<evidence type="ECO:0000256" key="3">
    <source>
        <dbReference type="ARBA" id="ARBA00022598"/>
    </source>
</evidence>
<gene>
    <name evidence="7" type="primary">sucC</name>
    <name evidence="10" type="ORF">SAMN04487944_10185</name>
</gene>
<dbReference type="GO" id="GO:0042709">
    <property type="term" value="C:succinate-CoA ligase complex"/>
    <property type="evidence" value="ECO:0007669"/>
    <property type="project" value="UniProtKB-ARBA"/>
</dbReference>
<dbReference type="InterPro" id="IPR016102">
    <property type="entry name" value="Succinyl-CoA_synth-like"/>
</dbReference>